<keyword evidence="4" id="KW-0479">Metal-binding</keyword>
<evidence type="ECO:0000256" key="4">
    <source>
        <dbReference type="ARBA" id="ARBA00022723"/>
    </source>
</evidence>
<dbReference type="SFLD" id="SFLDG01067">
    <property type="entry name" value="SPASM/twitch_domain_containing"/>
    <property type="match status" value="1"/>
</dbReference>
<dbReference type="InterPro" id="IPR013785">
    <property type="entry name" value="Aldolase_TIM"/>
</dbReference>
<organism evidence="8 9">
    <name type="scientific">Anaerobranca californiensis DSM 14826</name>
    <dbReference type="NCBI Taxonomy" id="1120989"/>
    <lineage>
        <taxon>Bacteria</taxon>
        <taxon>Bacillati</taxon>
        <taxon>Bacillota</taxon>
        <taxon>Clostridia</taxon>
        <taxon>Eubacteriales</taxon>
        <taxon>Proteinivoracaceae</taxon>
        <taxon>Anaerobranca</taxon>
    </lineage>
</organism>
<dbReference type="GO" id="GO:0051539">
    <property type="term" value="F:4 iron, 4 sulfur cluster binding"/>
    <property type="evidence" value="ECO:0007669"/>
    <property type="project" value="UniProtKB-KW"/>
</dbReference>
<evidence type="ECO:0000256" key="2">
    <source>
        <dbReference type="ARBA" id="ARBA00022485"/>
    </source>
</evidence>
<dbReference type="NCBIfam" id="TIGR04085">
    <property type="entry name" value="rSAM_more_4Fe4S"/>
    <property type="match status" value="1"/>
</dbReference>
<dbReference type="GO" id="GO:0016491">
    <property type="term" value="F:oxidoreductase activity"/>
    <property type="evidence" value="ECO:0007669"/>
    <property type="project" value="InterPro"/>
</dbReference>
<dbReference type="PROSITE" id="PS51918">
    <property type="entry name" value="RADICAL_SAM"/>
    <property type="match status" value="1"/>
</dbReference>
<dbReference type="InterPro" id="IPR000385">
    <property type="entry name" value="MoaA_NifB_PqqE_Fe-S-bd_CS"/>
</dbReference>
<dbReference type="Pfam" id="PF13353">
    <property type="entry name" value="Fer4_12"/>
    <property type="match status" value="1"/>
</dbReference>
<dbReference type="InterPro" id="IPR007197">
    <property type="entry name" value="rSAM"/>
</dbReference>
<dbReference type="PROSITE" id="PS01305">
    <property type="entry name" value="MOAA_NIFB_PQQE"/>
    <property type="match status" value="1"/>
</dbReference>
<dbReference type="NCBIfam" id="TIGR03974">
    <property type="entry name" value="rSAM_six_Cys"/>
    <property type="match status" value="1"/>
</dbReference>
<dbReference type="InterPro" id="IPR058240">
    <property type="entry name" value="rSAM_sf"/>
</dbReference>
<accession>A0A1M6LNH5</accession>
<keyword evidence="2" id="KW-0004">4Fe-4S</keyword>
<dbReference type="AlphaFoldDB" id="A0A1M6LNH5"/>
<dbReference type="STRING" id="1120989.SAMN02745227_00584"/>
<dbReference type="OrthoDB" id="9808591at2"/>
<dbReference type="SFLD" id="SFLDS00029">
    <property type="entry name" value="Radical_SAM"/>
    <property type="match status" value="1"/>
</dbReference>
<protein>
    <recommendedName>
        <fullName evidence="7">Radical SAM core domain-containing protein</fullName>
    </recommendedName>
</protein>
<comment type="cofactor">
    <cofactor evidence="1">
        <name>[4Fe-4S] cluster</name>
        <dbReference type="ChEBI" id="CHEBI:49883"/>
    </cofactor>
</comment>
<name>A0A1M6LNH5_9FIRM</name>
<dbReference type="SFLD" id="SFLDG01384">
    <property type="entry name" value="thioether_bond_formation_requi"/>
    <property type="match status" value="1"/>
</dbReference>
<dbReference type="Pfam" id="PF13186">
    <property type="entry name" value="SPASM"/>
    <property type="match status" value="1"/>
</dbReference>
<dbReference type="CDD" id="cd21124">
    <property type="entry name" value="SPASM_CteB-like"/>
    <property type="match status" value="1"/>
</dbReference>
<dbReference type="Gene3D" id="3.20.20.70">
    <property type="entry name" value="Aldolase class I"/>
    <property type="match status" value="1"/>
</dbReference>
<reference evidence="9" key="1">
    <citation type="submission" date="2016-11" db="EMBL/GenBank/DDBJ databases">
        <authorList>
            <person name="Varghese N."/>
            <person name="Submissions S."/>
        </authorList>
    </citation>
    <scope>NUCLEOTIDE SEQUENCE [LARGE SCALE GENOMIC DNA]</scope>
    <source>
        <strain evidence="9">DSM 14826</strain>
    </source>
</reference>
<evidence type="ECO:0000256" key="6">
    <source>
        <dbReference type="ARBA" id="ARBA00023014"/>
    </source>
</evidence>
<dbReference type="PANTHER" id="PTHR43273">
    <property type="entry name" value="ANAEROBIC SULFATASE-MATURATING ENZYME HOMOLOG ASLB-RELATED"/>
    <property type="match status" value="1"/>
</dbReference>
<evidence type="ECO:0000256" key="1">
    <source>
        <dbReference type="ARBA" id="ARBA00001966"/>
    </source>
</evidence>
<sequence>MKLQNYYKFSRNGINILIDIPSGAVHVIDEITNEIINQLEKGVKREEIVKVLSHFPQHEVEQALEELGQLVDKKLLFTEDNGGEITKPNSDIVKALCLHVAHDCNMRCKYCFASSGHFGGERTLMDIETAKKAVDFILEKSGPRKNCEIDFFGGEPLMNFQLIKEVITYAREREKEYNKHIRFTLTTNGLALTKEVQDFVNDHGLSTVLSLDGRKEVNDNMRKTVQGEGTYEQIIDKYRGFVQSRNNRNYYVRGTFTAENLDFAEDVKHIIEQGFTEVSVEPVVVPENKGYALTFEHLNKLKEEYWKLTDIYLDYYQKDKPFNFFHFNINIDGGPCAAKRVSGCGAGVEYLAIDPNGDIYPCHQFVGNKEFIMGNLNTSFSGDKIKEAFLQSSLFEKEDCKWCWARYYCGGGCHANAYLYNKDLKKPYKLGCELQKIRTECSLYIEAVKAINKILK</sequence>
<keyword evidence="3" id="KW-0949">S-adenosyl-L-methionine</keyword>
<evidence type="ECO:0000259" key="7">
    <source>
        <dbReference type="PROSITE" id="PS51918"/>
    </source>
</evidence>
<dbReference type="EMBL" id="FRAI01000005">
    <property type="protein sequence ID" value="SHJ72771.1"/>
    <property type="molecule type" value="Genomic_DNA"/>
</dbReference>
<keyword evidence="6" id="KW-0411">Iron-sulfur</keyword>
<gene>
    <name evidence="8" type="ORF">SAMN02745227_00584</name>
</gene>
<dbReference type="InterPro" id="IPR024025">
    <property type="entry name" value="SCIFF_rSAM_maturase"/>
</dbReference>
<dbReference type="CDD" id="cd01335">
    <property type="entry name" value="Radical_SAM"/>
    <property type="match status" value="1"/>
</dbReference>
<keyword evidence="5" id="KW-0408">Iron</keyword>
<feature type="domain" description="Radical SAM core" evidence="7">
    <location>
        <begin position="90"/>
        <end position="323"/>
    </location>
</feature>
<evidence type="ECO:0000256" key="3">
    <source>
        <dbReference type="ARBA" id="ARBA00022691"/>
    </source>
</evidence>
<dbReference type="InterPro" id="IPR023885">
    <property type="entry name" value="4Fe4S-binding_SPASM_dom"/>
</dbReference>
<dbReference type="RefSeq" id="WP_072906156.1">
    <property type="nucleotide sequence ID" value="NZ_FRAI01000005.1"/>
</dbReference>
<dbReference type="InterPro" id="IPR047602">
    <property type="entry name" value="SPASM_CteB-like"/>
</dbReference>
<keyword evidence="9" id="KW-1185">Reference proteome</keyword>
<dbReference type="SUPFAM" id="SSF102114">
    <property type="entry name" value="Radical SAM enzymes"/>
    <property type="match status" value="1"/>
</dbReference>
<evidence type="ECO:0000256" key="5">
    <source>
        <dbReference type="ARBA" id="ARBA00023004"/>
    </source>
</evidence>
<dbReference type="SFLD" id="SFLDG01386">
    <property type="entry name" value="main_SPASM_domain-containing"/>
    <property type="match status" value="1"/>
</dbReference>
<dbReference type="PANTHER" id="PTHR43273:SF8">
    <property type="entry name" value="RADICAL SAM DOMAIN PROTEIN"/>
    <property type="match status" value="1"/>
</dbReference>
<dbReference type="Proteomes" id="UP000243547">
    <property type="component" value="Unassembled WGS sequence"/>
</dbReference>
<dbReference type="InterPro" id="IPR023867">
    <property type="entry name" value="Sulphatase_maturase_rSAM"/>
</dbReference>
<evidence type="ECO:0000313" key="8">
    <source>
        <dbReference type="EMBL" id="SHJ72771.1"/>
    </source>
</evidence>
<dbReference type="GO" id="GO:0046872">
    <property type="term" value="F:metal ion binding"/>
    <property type="evidence" value="ECO:0007669"/>
    <property type="project" value="UniProtKB-KW"/>
</dbReference>
<proteinExistence type="predicted"/>
<evidence type="ECO:0000313" key="9">
    <source>
        <dbReference type="Proteomes" id="UP000243547"/>
    </source>
</evidence>